<name>A0ABD1C3Y4_CARAN</name>
<accession>A0ABD1C3Y4</accession>
<protein>
    <submittedName>
        <fullName evidence="2">Uncharacterized protein</fullName>
    </submittedName>
</protein>
<dbReference type="PANTHER" id="PTHR33972:SF25">
    <property type="entry name" value="GENOME ASSEMBLY, CHROMOSOME: A06"/>
    <property type="match status" value="1"/>
</dbReference>
<gene>
    <name evidence="2" type="ORF">V5N11_031314</name>
</gene>
<dbReference type="EMBL" id="JBANAX010000058">
    <property type="protein sequence ID" value="KAL1224177.1"/>
    <property type="molecule type" value="Genomic_DNA"/>
</dbReference>
<feature type="compositionally biased region" description="Polar residues" evidence="1">
    <location>
        <begin position="198"/>
        <end position="210"/>
    </location>
</feature>
<dbReference type="Proteomes" id="UP001558713">
    <property type="component" value="Unassembled WGS sequence"/>
</dbReference>
<comment type="caution">
    <text evidence="2">The sequence shown here is derived from an EMBL/GenBank/DDBJ whole genome shotgun (WGS) entry which is preliminary data.</text>
</comment>
<sequence length="218" mass="23494">MGAGENMKEAVTKSFEKSKETVEEAARSAAEVVSDTVDSVKQKVKRSVSGGGTQQSEGWLVLFLSLSLSLSKSRFAASSSLLPSSNLVSFRSQSSDRRGDLYEIDTASSQSPSDPLIQKLEDAVHRIFVRRSAPDWLPFVPGASYWVPPPGSGSQSHGIAQLVAKLANPLTDEESLSTNSSHGWPSSDYFLKGVQPQLMETKTDTAANSESHSEDEEV</sequence>
<evidence type="ECO:0000313" key="2">
    <source>
        <dbReference type="EMBL" id="KAL1224177.1"/>
    </source>
</evidence>
<reference evidence="2 3" key="1">
    <citation type="submission" date="2024-04" db="EMBL/GenBank/DDBJ databases">
        <title>Genome assembly C_amara_ONT_v2.</title>
        <authorList>
            <person name="Yant L."/>
            <person name="Moore C."/>
            <person name="Slenker M."/>
        </authorList>
    </citation>
    <scope>NUCLEOTIDE SEQUENCE [LARGE SCALE GENOMIC DNA]</scope>
    <source>
        <tissue evidence="2">Leaf</tissue>
    </source>
</reference>
<dbReference type="PANTHER" id="PTHR33972">
    <property type="entry name" value="EXPRESSED PROTEIN"/>
    <property type="match status" value="1"/>
</dbReference>
<proteinExistence type="predicted"/>
<organism evidence="2 3">
    <name type="scientific">Cardamine amara subsp. amara</name>
    <dbReference type="NCBI Taxonomy" id="228776"/>
    <lineage>
        <taxon>Eukaryota</taxon>
        <taxon>Viridiplantae</taxon>
        <taxon>Streptophyta</taxon>
        <taxon>Embryophyta</taxon>
        <taxon>Tracheophyta</taxon>
        <taxon>Spermatophyta</taxon>
        <taxon>Magnoliopsida</taxon>
        <taxon>eudicotyledons</taxon>
        <taxon>Gunneridae</taxon>
        <taxon>Pentapetalae</taxon>
        <taxon>rosids</taxon>
        <taxon>malvids</taxon>
        <taxon>Brassicales</taxon>
        <taxon>Brassicaceae</taxon>
        <taxon>Cardamineae</taxon>
        <taxon>Cardamine</taxon>
    </lineage>
</organism>
<keyword evidence="3" id="KW-1185">Reference proteome</keyword>
<dbReference type="AlphaFoldDB" id="A0ABD1C3Y4"/>
<evidence type="ECO:0000313" key="3">
    <source>
        <dbReference type="Proteomes" id="UP001558713"/>
    </source>
</evidence>
<feature type="region of interest" description="Disordered" evidence="1">
    <location>
        <begin position="196"/>
        <end position="218"/>
    </location>
</feature>
<evidence type="ECO:0000256" key="1">
    <source>
        <dbReference type="SAM" id="MobiDB-lite"/>
    </source>
</evidence>